<dbReference type="OrthoDB" id="9802318at2"/>
<dbReference type="Proteomes" id="UP000186015">
    <property type="component" value="Unassembled WGS sequence"/>
</dbReference>
<reference evidence="4 5" key="1">
    <citation type="submission" date="2016-10" db="EMBL/GenBank/DDBJ databases">
        <authorList>
            <person name="de Groot N.N."/>
        </authorList>
    </citation>
    <scope>NUCLEOTIDE SEQUENCE [LARGE SCALE GENOMIC DNA]</scope>
    <source>
        <strain evidence="4 5">KH2T6</strain>
    </source>
</reference>
<keyword evidence="1" id="KW-0732">Signal</keyword>
<feature type="domain" description="Rhamnogalacturonan I lyase beta-sheet" evidence="2">
    <location>
        <begin position="44"/>
        <end position="119"/>
    </location>
</feature>
<evidence type="ECO:0000313" key="4">
    <source>
        <dbReference type="EMBL" id="SEK90796.1"/>
    </source>
</evidence>
<feature type="signal peptide" evidence="1">
    <location>
        <begin position="1"/>
        <end position="23"/>
    </location>
</feature>
<evidence type="ECO:0000259" key="2">
    <source>
        <dbReference type="Pfam" id="PF18370"/>
    </source>
</evidence>
<sequence>MRNAIKRIAAAAASLSVALSGFAGIPQLTASAAYGQGGNGTAIMEYLDRGIYAIKSGNGMFISWRYNANDADESEFRLYRDNQLIYTSKAGQATNYWDAYGSSNSVYRVDTYVYGVLKSSETSNFTSGSNYFDIPLNNPDSSKYSPNDCCVGDVDGDGQYEIFLKWDPNDSQDNSKTGYTSKVYIDCYTLKGKQLWRIDMGKNIRAGQHYTQMCVADFDCDGKAELITKTCDGTIDGTGSAIGNAYANYVDSSGTVLTGPEYLTLFEGATGKALDTIDFPVPRGTATGNTAKSTWGDNYGNRCERYNAAIAYLDGVHPSAVYGRGYYTRLSLSAVDVRNGKLVKRWVYDSGFNTSDPAYGQGNHNVMVADFDNDGKQEVCMGASCFDDNGSLLWTTRQGHGDAMHVGDLDPNHEGIEVFLCHESGSYGISLIDGRNGNKIWHYDGDKDTGRCCADNILAGNGSAEFWGSRPAGAVYNAHGQQIANKQPSTNFLIYWDGDLERELLDNIYITKATAANNYQTIFTADGCASNNGTKAVPCLTADLFGDWREELVLRTEDNSRLRIFCTNTETNVRMTTLMHDMQYRMQNGCQQSSYNQPPHTSYYLGSDAAVPGRPNIKLNNTPPEPVNGKLIKNFLVKDSANADGWKLMSSNTTGGLIYGDRDFTYTSLASDLQNCEYIMTACNSKNTDADLAEFTADKDMEVYVMVDDRETSASMIPYWLSGYTKTSLTASSSNDVTFTAYKKEFNAGDKVVLGTNGMTGYVVNYTVFVKEKSQPNCPPPSMNIRVNYNTQYHQIQFVWDKVSGADRYGIAVYLAGKWRVQTSSITTNSYVTPKNLTPGMTYKVAIAARVNGKWDTMDAIKNYVTVTVR</sequence>
<dbReference type="GO" id="GO:0016829">
    <property type="term" value="F:lyase activity"/>
    <property type="evidence" value="ECO:0007669"/>
    <property type="project" value="UniProtKB-KW"/>
</dbReference>
<dbReference type="Pfam" id="PF21348">
    <property type="entry name" value="RGL11_C"/>
    <property type="match status" value="1"/>
</dbReference>
<dbReference type="InterPro" id="IPR041624">
    <property type="entry name" value="RGI_lyase"/>
</dbReference>
<dbReference type="InterPro" id="IPR034641">
    <property type="entry name" value="RGL11"/>
</dbReference>
<dbReference type="EMBL" id="FOAT01000007">
    <property type="protein sequence ID" value="SEK90796.1"/>
    <property type="molecule type" value="Genomic_DNA"/>
</dbReference>
<evidence type="ECO:0000313" key="5">
    <source>
        <dbReference type="Proteomes" id="UP000186015"/>
    </source>
</evidence>
<organism evidence="4 5">
    <name type="scientific">Ruminococcus albus</name>
    <dbReference type="NCBI Taxonomy" id="1264"/>
    <lineage>
        <taxon>Bacteria</taxon>
        <taxon>Bacillati</taxon>
        <taxon>Bacillota</taxon>
        <taxon>Clostridia</taxon>
        <taxon>Eubacteriales</taxon>
        <taxon>Oscillospiraceae</taxon>
        <taxon>Ruminococcus</taxon>
    </lineage>
</organism>
<evidence type="ECO:0000256" key="1">
    <source>
        <dbReference type="SAM" id="SignalP"/>
    </source>
</evidence>
<proteinExistence type="predicted"/>
<dbReference type="SUPFAM" id="SSF49265">
    <property type="entry name" value="Fibronectin type III"/>
    <property type="match status" value="1"/>
</dbReference>
<dbReference type="SUPFAM" id="SSF69318">
    <property type="entry name" value="Integrin alpha N-terminal domain"/>
    <property type="match status" value="1"/>
</dbReference>
<dbReference type="PANTHER" id="PTHR43118">
    <property type="entry name" value="RHAMNOGALACTURONAN LYASE (EUROFUNG)"/>
    <property type="match status" value="1"/>
</dbReference>
<evidence type="ECO:0000259" key="3">
    <source>
        <dbReference type="Pfam" id="PF21348"/>
    </source>
</evidence>
<dbReference type="InterPro" id="IPR036116">
    <property type="entry name" value="FN3_sf"/>
</dbReference>
<gene>
    <name evidence="4" type="ORF">SAMN05216469_107125</name>
</gene>
<dbReference type="CDD" id="cd10318">
    <property type="entry name" value="RGL11"/>
    <property type="match status" value="1"/>
</dbReference>
<dbReference type="RefSeq" id="WP_074833239.1">
    <property type="nucleotide sequence ID" value="NZ_FOAT01000007.1"/>
</dbReference>
<dbReference type="Gene3D" id="2.60.40.10">
    <property type="entry name" value="Immunoglobulins"/>
    <property type="match status" value="2"/>
</dbReference>
<dbReference type="InterPro" id="IPR028994">
    <property type="entry name" value="Integrin_alpha_N"/>
</dbReference>
<dbReference type="AlphaFoldDB" id="A0A1H7KWD5"/>
<feature type="chain" id="PRO_5039033003" evidence="1">
    <location>
        <begin position="24"/>
        <end position="870"/>
    </location>
</feature>
<dbReference type="InterPro" id="IPR049366">
    <property type="entry name" value="RGL11_C"/>
</dbReference>
<keyword evidence="4" id="KW-0456">Lyase</keyword>
<accession>A0A1H7KWD5</accession>
<protein>
    <submittedName>
        <fullName evidence="4">Rhamnogalacturonan endolyase</fullName>
    </submittedName>
</protein>
<dbReference type="InterPro" id="IPR013783">
    <property type="entry name" value="Ig-like_fold"/>
</dbReference>
<dbReference type="PANTHER" id="PTHR43118:SF1">
    <property type="entry name" value="RHAMNOGALACTURONAN LYASE (EUROFUNG)"/>
    <property type="match status" value="1"/>
</dbReference>
<name>A0A1H7KWD5_RUMAL</name>
<feature type="domain" description="Rhamnogalacturonan lyase family 11 C-terminal" evidence="3">
    <location>
        <begin position="141"/>
        <end position="613"/>
    </location>
</feature>
<dbReference type="Pfam" id="PF18370">
    <property type="entry name" value="RGI_lyase"/>
    <property type="match status" value="1"/>
</dbReference>